<dbReference type="EMBL" id="CP006664">
    <property type="protein sequence ID" value="AIJ09697.1"/>
    <property type="molecule type" value="Genomic_DNA"/>
</dbReference>
<keyword evidence="1" id="KW-0812">Transmembrane</keyword>
<evidence type="ECO:0000313" key="3">
    <source>
        <dbReference type="Proteomes" id="UP000028681"/>
    </source>
</evidence>
<dbReference type="HOGENOM" id="CLU_219995_0_0_6"/>
<evidence type="ECO:0000313" key="2">
    <source>
        <dbReference type="EMBL" id="AIJ09697.1"/>
    </source>
</evidence>
<proteinExistence type="predicted"/>
<name>A0A076LSR4_9GAMM</name>
<dbReference type="AlphaFoldDB" id="A0A076LSR4"/>
<gene>
    <name evidence="2" type="ORF">ETEE_3273</name>
</gene>
<keyword evidence="1" id="KW-0472">Membrane</keyword>
<reference evidence="2 3" key="1">
    <citation type="journal article" date="2012" name="PLoS ONE">
        <title>Edwardsiella comparative phylogenomics reveal the new intra/inter-species taxonomic relationships, virulence evolution and niche adaptation mechanisms.</title>
        <authorList>
            <person name="Yang M."/>
            <person name="Lv Y."/>
            <person name="Xiao J."/>
            <person name="Wu H."/>
            <person name="Zheng H."/>
            <person name="Liu Q."/>
            <person name="Zhang Y."/>
            <person name="Wang Q."/>
        </authorList>
    </citation>
    <scope>NUCLEOTIDE SEQUENCE [LARGE SCALE GENOMIC DNA]</scope>
    <source>
        <strain evidence="3">080813</strain>
    </source>
</reference>
<organism evidence="2 3">
    <name type="scientific">Edwardsiella anguillarum ET080813</name>
    <dbReference type="NCBI Taxonomy" id="667120"/>
    <lineage>
        <taxon>Bacteria</taxon>
        <taxon>Pseudomonadati</taxon>
        <taxon>Pseudomonadota</taxon>
        <taxon>Gammaproteobacteria</taxon>
        <taxon>Enterobacterales</taxon>
        <taxon>Hafniaceae</taxon>
        <taxon>Edwardsiella</taxon>
    </lineage>
</organism>
<protein>
    <submittedName>
        <fullName evidence="2">Uncharacterized protein</fullName>
    </submittedName>
</protein>
<accession>A0A076LSR4</accession>
<feature type="transmembrane region" description="Helical" evidence="1">
    <location>
        <begin position="12"/>
        <end position="35"/>
    </location>
</feature>
<sequence>MQLIHAFIKTHAQLMAAFWSVLIVLIEASIALYILRNV</sequence>
<keyword evidence="1" id="KW-1133">Transmembrane helix</keyword>
<evidence type="ECO:0000256" key="1">
    <source>
        <dbReference type="SAM" id="Phobius"/>
    </source>
</evidence>
<dbReference type="KEGG" id="ete:ETEE_3273"/>
<dbReference type="Proteomes" id="UP000028681">
    <property type="component" value="Chromosome"/>
</dbReference>